<dbReference type="Proteomes" id="UP000277858">
    <property type="component" value="Chromosome"/>
</dbReference>
<dbReference type="STRING" id="1122997.GCA_000425285_02411"/>
<gene>
    <name evidence="2" type="ORF">NCTC13652_01350</name>
</gene>
<dbReference type="EMBL" id="LR134473">
    <property type="protein sequence ID" value="VEI03151.1"/>
    <property type="molecule type" value="Genomic_DNA"/>
</dbReference>
<dbReference type="RefSeq" id="WP_028703713.1">
    <property type="nucleotide sequence ID" value="NZ_JAKDOF010000051.1"/>
</dbReference>
<reference evidence="2 3" key="1">
    <citation type="submission" date="2018-12" db="EMBL/GenBank/DDBJ databases">
        <authorList>
            <consortium name="Pathogen Informatics"/>
        </authorList>
    </citation>
    <scope>NUCLEOTIDE SEQUENCE [LARGE SCALE GENOMIC DNA]</scope>
    <source>
        <strain evidence="2 3">NCTC13652</strain>
    </source>
</reference>
<keyword evidence="1" id="KW-0472">Membrane</keyword>
<evidence type="ECO:0000256" key="1">
    <source>
        <dbReference type="SAM" id="Phobius"/>
    </source>
</evidence>
<dbReference type="AlphaFoldDB" id="A0A448NYY8"/>
<feature type="transmembrane region" description="Helical" evidence="1">
    <location>
        <begin position="73"/>
        <end position="94"/>
    </location>
</feature>
<name>A0A448NYY8_9ACTN</name>
<proteinExistence type="predicted"/>
<keyword evidence="3" id="KW-1185">Reference proteome</keyword>
<accession>A0A448NYY8</accession>
<feature type="transmembrane region" description="Helical" evidence="1">
    <location>
        <begin position="33"/>
        <end position="53"/>
    </location>
</feature>
<keyword evidence="1" id="KW-0812">Transmembrane</keyword>
<feature type="transmembrane region" description="Helical" evidence="1">
    <location>
        <begin position="114"/>
        <end position="139"/>
    </location>
</feature>
<evidence type="ECO:0000313" key="2">
    <source>
        <dbReference type="EMBL" id="VEI03151.1"/>
    </source>
</evidence>
<sequence>MGKYLAGLWLTIVAPFIGMIVIGGPDGGVVDHLVLHIAMIILGAISLWILVGLRRTVAPAGRTPSRGIGVTCVILLVVQVLFLIGNAGEAAALIRKGGFHLGEAIFHDPLHYAAAWITPNAFMLAILGVLVLSVQVLVVTRRLRAVPVTPEAD</sequence>
<organism evidence="2 3">
    <name type="scientific">Acidipropionibacterium jensenii</name>
    <dbReference type="NCBI Taxonomy" id="1749"/>
    <lineage>
        <taxon>Bacteria</taxon>
        <taxon>Bacillati</taxon>
        <taxon>Actinomycetota</taxon>
        <taxon>Actinomycetes</taxon>
        <taxon>Propionibacteriales</taxon>
        <taxon>Propionibacteriaceae</taxon>
        <taxon>Acidipropionibacterium</taxon>
    </lineage>
</organism>
<keyword evidence="1" id="KW-1133">Transmembrane helix</keyword>
<dbReference type="OrthoDB" id="5197556at2"/>
<protein>
    <submittedName>
        <fullName evidence="2">Uncharacterized protein</fullName>
    </submittedName>
</protein>
<evidence type="ECO:0000313" key="3">
    <source>
        <dbReference type="Proteomes" id="UP000277858"/>
    </source>
</evidence>